<evidence type="ECO:0000256" key="1">
    <source>
        <dbReference type="SAM" id="Phobius"/>
    </source>
</evidence>
<feature type="transmembrane region" description="Helical" evidence="1">
    <location>
        <begin position="323"/>
        <end position="344"/>
    </location>
</feature>
<sequence length="409" mass="43263">MLRSFFAIVKVTVTSPLKSPCPVIFADLSPSSTSILISVSLRFASLFLALIAFKIVSGLVSAISSKTLTLIKLLRSFFAIVKVTVTSPLKSPCPVIFADLSPSSTSILISVSLRFASLFLALIAFKIVSGLVSAISSKTLTLIKLLRSFFAIVKVTVTSPLKSPCPVIFADLSPSSTSILISVSLRFASLFLALIAFKIVSSLVSAISSKTLTLIKLLRSFFAIVKVTVTSPLKSPCPVIFADLSPSSTSILISVSLRFASLFLALIAFKIVSGLVSAISSKTLTLIKLLRSFFAIVKVTVTSPLKSPCPVIFADLSPSSTSILISVSLRFASLFLALIAFKIVSGLVSAISSKALTLIKLLRSFFAIVKVTVTSPVFGSTPVIVADLSSSNTSIVISLVSSFASTFFY</sequence>
<feature type="transmembrane region" description="Helical" evidence="1">
    <location>
        <begin position="284"/>
        <end position="303"/>
    </location>
</feature>
<keyword evidence="1" id="KW-1133">Transmembrane helix</keyword>
<dbReference type="RefSeq" id="WP_303662657.1">
    <property type="nucleotide sequence ID" value="NZ_CP027019.1"/>
</dbReference>
<feature type="transmembrane region" description="Helical" evidence="1">
    <location>
        <begin position="107"/>
        <end position="128"/>
    </location>
</feature>
<feature type="transmembrane region" description="Helical" evidence="1">
    <location>
        <begin position="365"/>
        <end position="385"/>
    </location>
</feature>
<dbReference type="EMBL" id="CP027019">
    <property type="protein sequence ID" value="AVP49331.1"/>
    <property type="molecule type" value="Genomic_DNA"/>
</dbReference>
<accession>A0A2S0NJZ9</accession>
<feature type="transmembrane region" description="Helical" evidence="1">
    <location>
        <begin position="68"/>
        <end position="87"/>
    </location>
</feature>
<evidence type="ECO:0000313" key="3">
    <source>
        <dbReference type="Proteomes" id="UP000239250"/>
    </source>
</evidence>
<organism evidence="2 3">
    <name type="scientific">Williamsoniiplasma luminosum</name>
    <dbReference type="NCBI Taxonomy" id="214888"/>
    <lineage>
        <taxon>Bacteria</taxon>
        <taxon>Bacillati</taxon>
        <taxon>Mycoplasmatota</taxon>
        <taxon>Mollicutes</taxon>
        <taxon>Entomoplasmatales</taxon>
        <taxon>Williamsoniiplasma</taxon>
    </lineage>
</organism>
<proteinExistence type="predicted"/>
<protein>
    <submittedName>
        <fullName evidence="2">Uncharacterized protein</fullName>
    </submittedName>
</protein>
<feature type="transmembrane region" description="Helical" evidence="1">
    <location>
        <begin position="35"/>
        <end position="56"/>
    </location>
</feature>
<keyword evidence="1" id="KW-0472">Membrane</keyword>
<feature type="transmembrane region" description="Helical" evidence="1">
    <location>
        <begin position="251"/>
        <end position="272"/>
    </location>
</feature>
<feature type="transmembrane region" description="Helical" evidence="1">
    <location>
        <begin position="140"/>
        <end position="159"/>
    </location>
</feature>
<evidence type="ECO:0000313" key="2">
    <source>
        <dbReference type="EMBL" id="AVP49331.1"/>
    </source>
</evidence>
<gene>
    <name evidence="2" type="ORF">C5T88_01915</name>
</gene>
<dbReference type="AlphaFoldDB" id="A0A2S0NJZ9"/>
<feature type="transmembrane region" description="Helical" evidence="1">
    <location>
        <begin position="179"/>
        <end position="200"/>
    </location>
</feature>
<keyword evidence="1" id="KW-0812">Transmembrane</keyword>
<name>A0A2S0NJZ9_9MOLU</name>
<reference evidence="3" key="1">
    <citation type="submission" date="2018-02" db="EMBL/GenBank/DDBJ databases">
        <title>Firefly genomes illuminate parallel origins of bioluminescence in beetles.</title>
        <authorList>
            <person name="Fallon T.R."/>
            <person name="Lower S.E.S."/>
            <person name="Behringer M."/>
            <person name="Weng J.-K."/>
        </authorList>
    </citation>
    <scope>NUCLEOTIDE SEQUENCE [LARGE SCALE GENOMIC DNA]</scope>
</reference>
<dbReference type="Proteomes" id="UP000239250">
    <property type="component" value="Chromosome"/>
</dbReference>
<feature type="transmembrane region" description="Helical" evidence="1">
    <location>
        <begin position="212"/>
        <end position="231"/>
    </location>
</feature>